<dbReference type="InterPro" id="IPR050525">
    <property type="entry name" value="ECM_Assembly_Org"/>
</dbReference>
<sequence>MFRSDKHGVRNFAAFLVAIVCLGITVTGSDDFQNQRDKRGFGFNSLEGDSTLKKVGIAKPKPGGGLGGFGFLVFGKPRPTTTEAPKVNNNADEPIIIGEGFTKDEICFNLAIALDISCSVSLDSKGYAKNLIKSILRAFQLNADKGVRINLVTFADEVIQTIHFDPSKTKDELYSIVDELVIVPSVCRTNTWQAIKAVNALFFSDSLNENDVISHGPKILMIIGDGRGSPKSEQGLTESYTKNLRENDVTIIWIETELDSNKRKTRIETEIDLIMAKEAVLHMNKDSDIADKLIHYLESAGQCWIKSARTQPDFSRPD</sequence>
<dbReference type="InterPro" id="IPR002035">
    <property type="entry name" value="VWF_A"/>
</dbReference>
<accession>A0A8J1UXI6</accession>
<comment type="caution">
    <text evidence="1">The sequence shown here is derived from an EMBL/GenBank/DDBJ whole genome shotgun (WGS) entry which is preliminary data.</text>
</comment>
<dbReference type="Proteomes" id="UP000749559">
    <property type="component" value="Unassembled WGS sequence"/>
</dbReference>
<evidence type="ECO:0000313" key="1">
    <source>
        <dbReference type="EMBL" id="CAH1800705.1"/>
    </source>
</evidence>
<name>A0A8J1UXI6_OWEFU</name>
<dbReference type="Pfam" id="PF00092">
    <property type="entry name" value="VWA"/>
    <property type="match status" value="1"/>
</dbReference>
<dbReference type="SMART" id="SM00327">
    <property type="entry name" value="VWA"/>
    <property type="match status" value="1"/>
</dbReference>
<keyword evidence="2" id="KW-1185">Reference proteome</keyword>
<evidence type="ECO:0000313" key="2">
    <source>
        <dbReference type="Proteomes" id="UP000749559"/>
    </source>
</evidence>
<dbReference type="PANTHER" id="PTHR24020:SF84">
    <property type="entry name" value="VWFA DOMAIN-CONTAINING PROTEIN"/>
    <property type="match status" value="1"/>
</dbReference>
<organism evidence="1 2">
    <name type="scientific">Owenia fusiformis</name>
    <name type="common">Polychaete worm</name>
    <dbReference type="NCBI Taxonomy" id="6347"/>
    <lineage>
        <taxon>Eukaryota</taxon>
        <taxon>Metazoa</taxon>
        <taxon>Spiralia</taxon>
        <taxon>Lophotrochozoa</taxon>
        <taxon>Annelida</taxon>
        <taxon>Polychaeta</taxon>
        <taxon>Sedentaria</taxon>
        <taxon>Canalipalpata</taxon>
        <taxon>Sabellida</taxon>
        <taxon>Oweniida</taxon>
        <taxon>Oweniidae</taxon>
        <taxon>Owenia</taxon>
    </lineage>
</organism>
<dbReference type="OrthoDB" id="6132182at2759"/>
<dbReference type="SUPFAM" id="SSF53300">
    <property type="entry name" value="vWA-like"/>
    <property type="match status" value="1"/>
</dbReference>
<dbReference type="PANTHER" id="PTHR24020">
    <property type="entry name" value="COLLAGEN ALPHA"/>
    <property type="match status" value="1"/>
</dbReference>
<dbReference type="Gene3D" id="3.40.50.410">
    <property type="entry name" value="von Willebrand factor, type A domain"/>
    <property type="match status" value="1"/>
</dbReference>
<dbReference type="PROSITE" id="PS50234">
    <property type="entry name" value="VWFA"/>
    <property type="match status" value="1"/>
</dbReference>
<dbReference type="InterPro" id="IPR036465">
    <property type="entry name" value="vWFA_dom_sf"/>
</dbReference>
<dbReference type="AlphaFoldDB" id="A0A8J1UXI6"/>
<gene>
    <name evidence="1" type="ORF">OFUS_LOCUS24559</name>
</gene>
<protein>
    <submittedName>
        <fullName evidence="1">Uncharacterized protein</fullName>
    </submittedName>
</protein>
<reference evidence="1" key="1">
    <citation type="submission" date="2022-03" db="EMBL/GenBank/DDBJ databases">
        <authorList>
            <person name="Martin C."/>
        </authorList>
    </citation>
    <scope>NUCLEOTIDE SEQUENCE</scope>
</reference>
<proteinExistence type="predicted"/>
<dbReference type="EMBL" id="CAIIXF020000012">
    <property type="protein sequence ID" value="CAH1800705.1"/>
    <property type="molecule type" value="Genomic_DNA"/>
</dbReference>